<dbReference type="PANTHER" id="PTHR21567">
    <property type="entry name" value="CLASP"/>
    <property type="match status" value="1"/>
</dbReference>
<dbReference type="EMBL" id="KQ976461">
    <property type="protein sequence ID" value="KYM84728.1"/>
    <property type="molecule type" value="Genomic_DNA"/>
</dbReference>
<dbReference type="GO" id="GO:0005929">
    <property type="term" value="C:cilium"/>
    <property type="evidence" value="ECO:0007669"/>
    <property type="project" value="TreeGrafter"/>
</dbReference>
<dbReference type="Gene3D" id="1.25.10.10">
    <property type="entry name" value="Leucine-rich Repeat Variant"/>
    <property type="match status" value="2"/>
</dbReference>
<dbReference type="Proteomes" id="UP000078540">
    <property type="component" value="Unassembled WGS sequence"/>
</dbReference>
<feature type="region of interest" description="Disordered" evidence="1">
    <location>
        <begin position="889"/>
        <end position="915"/>
    </location>
</feature>
<dbReference type="PANTHER" id="PTHR21567:SF87">
    <property type="entry name" value="CRESCERIN-LIKE PROTEIN CHE-12"/>
    <property type="match status" value="1"/>
</dbReference>
<protein>
    <recommendedName>
        <fullName evidence="4">TOG domain-containing protein</fullName>
    </recommendedName>
</protein>
<dbReference type="GO" id="GO:0005881">
    <property type="term" value="C:cytoplasmic microtubule"/>
    <property type="evidence" value="ECO:0007669"/>
    <property type="project" value="TreeGrafter"/>
</dbReference>
<feature type="region of interest" description="Disordered" evidence="1">
    <location>
        <begin position="929"/>
        <end position="980"/>
    </location>
</feature>
<feature type="region of interest" description="Disordered" evidence="1">
    <location>
        <begin position="1031"/>
        <end position="1087"/>
    </location>
</feature>
<feature type="compositionally biased region" description="Polar residues" evidence="1">
    <location>
        <begin position="61"/>
        <end position="73"/>
    </location>
</feature>
<dbReference type="SUPFAM" id="SSF48371">
    <property type="entry name" value="ARM repeat"/>
    <property type="match status" value="2"/>
</dbReference>
<feature type="compositionally biased region" description="Basic and acidic residues" evidence="1">
    <location>
        <begin position="1245"/>
        <end position="1254"/>
    </location>
</feature>
<feature type="compositionally biased region" description="Polar residues" evidence="1">
    <location>
        <begin position="1064"/>
        <end position="1074"/>
    </location>
</feature>
<sequence length="1509" mass="169454">ECNAQIDSLIGVDFIDDDDDDDDERDVRTCGMITDRAVTVVNGEGRKEWRSQYNKKEGNVSEGNESVTCSSSEGEGKPQEPSWEELGLVGQEVLDDLHNKVKDRIFPRLINISILCACKLFILLHKTYHPGRRHSRVYANSRQLYSSRCTDVVVSAIFKLFSDSSWDDWRARVRGLERVASALRTSSALIAIESRLGSLLHAVLGGERSCRVAAAGLAVAKVVVAGVSEDALRKKLPQLAWGLARQGGPSAAQLARIAMLRLKPSLLLEQLLQPHCLSARNTKTRENALQLLIFSLVTFPSTEFKLEIVASRVAAMVADRRRRVRQAALDTLAVLGQIYDSEEVIQAGRRAGEGNPDAEAMLAAIRARLARKSLPLVSADGLVVYGLQISPTVQIATGPDVDWIVAGSGSVSPGTGRSRGQIIATSRSAQGRASRNDFLNNRESPWIERPNLVALGVGLQSKTEQSTAWQLQTNNNENDIKGLNGQNANAGVSSNANLRFEEQLRSFYTPLNQYDFVGTDAKNHREISDNFEQKTRNRGDINEVPKEKESIALRGESRIPVLLSRERPKITSQNREKSLNLEYINSNSRKQTTDMLDSNRNQINLQQENVGYAAIYQRRKRFQQEESQTLNQTFDSHTSGYRPASYRALGTNREYSDTAGNNDIIFSDDNSHSYNRFVDTDKFTNENESLNYAGGRQRSLSRNMQQQTLVEAYNSILERQRKFMDRNVYRPLRTPPNPSTHLYQDSQNLDTQTPSDRDRNARHRPKNRRTKDMAATQQRTEMDLISSNSQENRRSLSESFASPHRRRLRSLSPSQLHQSRHFVKFTSNRFHAASMYDIKSVDVGRDNNDDEDGNASVSTIITTTTTPVIALRLNRNSDTINKTTMVNEEEYNTQNKRHFSPDAKGYHVQNSNKEESRYQEFLRSFSIGARERPKSASSSSSDISRNDQPGREEDQDATLRDYNGNDNSGSSTPRSQNADDPAFDVVTQQTTNCQSATHDDVDSFFTPLDTNKMEYLITMAEASTVDEVSKEWSSEDDMKPASRIGSISRHSNHNELITVDENCNRSTESSSGVPEQSEDDRSSARRRSVVSVLSNERILPYEDTKIFKESLQSKVTINPKRSESLYLSPNHSAHHSPISNSPIKRNSRCGSRNLIEDSKDLSEERIVASIVPDEDASIRSLNIVGHPPIDISIVGDSPAIIIASRPHSHETDEYENAKNVENDNPHNKINIQESTEEESSINDTLEDRQSKDSASETNMEPGILKIESEPAEDVEPRRRMPSKVPVRGSSRCRMPSNKRVMEKPSEKSKRMVQQCFSQLENKDWEITMKGLKALSQISKQHPEDLDICAAGMIGRLLGRHIKNLRSQDLDDIAGPLLHRTADTNRFLRSDSNSALDQMVQYLPPHKTIGIIVLRGASHQNAIVRAATARLLSDITDRIGPDHIMILPRDVRDKLLNTGAKLLMDGNLDARNHAKRMFRRLTRCEGFRKALTDAVPETTLRHIDKTMKTL</sequence>
<feature type="region of interest" description="Disordered" evidence="1">
    <location>
        <begin position="51"/>
        <end position="82"/>
    </location>
</feature>
<accession>A0A151I4T0</accession>
<dbReference type="GO" id="GO:0008017">
    <property type="term" value="F:microtubule binding"/>
    <property type="evidence" value="ECO:0007669"/>
    <property type="project" value="TreeGrafter"/>
</dbReference>
<feature type="compositionally biased region" description="Basic and acidic residues" evidence="1">
    <location>
        <begin position="1299"/>
        <end position="1309"/>
    </location>
</feature>
<feature type="compositionally biased region" description="Polar residues" evidence="1">
    <location>
        <begin position="775"/>
        <end position="790"/>
    </location>
</feature>
<keyword evidence="3" id="KW-1185">Reference proteome</keyword>
<evidence type="ECO:0000313" key="2">
    <source>
        <dbReference type="EMBL" id="KYM84728.1"/>
    </source>
</evidence>
<dbReference type="GO" id="GO:0000226">
    <property type="term" value="P:microtubule cytoskeleton organization"/>
    <property type="evidence" value="ECO:0007669"/>
    <property type="project" value="TreeGrafter"/>
</dbReference>
<name>A0A151I4T0_9HYME</name>
<feature type="compositionally biased region" description="Polar residues" evidence="1">
    <location>
        <begin position="964"/>
        <end position="978"/>
    </location>
</feature>
<proteinExistence type="predicted"/>
<feature type="region of interest" description="Disordered" evidence="1">
    <location>
        <begin position="1126"/>
        <end position="1149"/>
    </location>
</feature>
<reference evidence="2 3" key="1">
    <citation type="submission" date="2015-09" db="EMBL/GenBank/DDBJ databases">
        <title>Atta colombica WGS genome.</title>
        <authorList>
            <person name="Nygaard S."/>
            <person name="Hu H."/>
            <person name="Boomsma J."/>
            <person name="Zhang G."/>
        </authorList>
    </citation>
    <scope>NUCLEOTIDE SEQUENCE [LARGE SCALE GENOMIC DNA]</scope>
    <source>
        <strain evidence="2">Treedump-2</strain>
        <tissue evidence="2">Whole body</tissue>
    </source>
</reference>
<gene>
    <name evidence="2" type="ORF">ALC53_05121</name>
</gene>
<evidence type="ECO:0000313" key="3">
    <source>
        <dbReference type="Proteomes" id="UP000078540"/>
    </source>
</evidence>
<dbReference type="InterPro" id="IPR016024">
    <property type="entry name" value="ARM-type_fold"/>
</dbReference>
<dbReference type="InterPro" id="IPR011989">
    <property type="entry name" value="ARM-like"/>
</dbReference>
<evidence type="ECO:0000256" key="1">
    <source>
        <dbReference type="SAM" id="MobiDB-lite"/>
    </source>
</evidence>
<evidence type="ECO:0008006" key="4">
    <source>
        <dbReference type="Google" id="ProtNLM"/>
    </source>
</evidence>
<feature type="compositionally biased region" description="Basic and acidic residues" evidence="1">
    <location>
        <begin position="1207"/>
        <end position="1226"/>
    </location>
</feature>
<organism evidence="2 3">
    <name type="scientific">Atta colombica</name>
    <dbReference type="NCBI Taxonomy" id="520822"/>
    <lineage>
        <taxon>Eukaryota</taxon>
        <taxon>Metazoa</taxon>
        <taxon>Ecdysozoa</taxon>
        <taxon>Arthropoda</taxon>
        <taxon>Hexapoda</taxon>
        <taxon>Insecta</taxon>
        <taxon>Pterygota</taxon>
        <taxon>Neoptera</taxon>
        <taxon>Endopterygota</taxon>
        <taxon>Hymenoptera</taxon>
        <taxon>Apocrita</taxon>
        <taxon>Aculeata</taxon>
        <taxon>Formicoidea</taxon>
        <taxon>Formicidae</taxon>
        <taxon>Myrmicinae</taxon>
        <taxon>Atta</taxon>
    </lineage>
</organism>
<feature type="compositionally biased region" description="Basic and acidic residues" evidence="1">
    <location>
        <begin position="1031"/>
        <end position="1040"/>
    </location>
</feature>
<feature type="compositionally biased region" description="Basic residues" evidence="1">
    <location>
        <begin position="760"/>
        <end position="769"/>
    </location>
</feature>
<feature type="region of interest" description="Disordered" evidence="1">
    <location>
        <begin position="727"/>
        <end position="815"/>
    </location>
</feature>
<feature type="region of interest" description="Disordered" evidence="1">
    <location>
        <begin position="1207"/>
        <end position="1309"/>
    </location>
</feature>
<feature type="compositionally biased region" description="Polar residues" evidence="1">
    <location>
        <begin position="739"/>
        <end position="754"/>
    </location>
</feature>
<feature type="non-terminal residue" evidence="2">
    <location>
        <position position="1"/>
    </location>
</feature>